<dbReference type="Pfam" id="PF02719">
    <property type="entry name" value="Polysacc_synt_2"/>
    <property type="match status" value="1"/>
</dbReference>
<dbReference type="PANTHER" id="PTHR43318">
    <property type="entry name" value="UDP-N-ACETYLGLUCOSAMINE 4,6-DEHYDRATASE"/>
    <property type="match status" value="1"/>
</dbReference>
<evidence type="ECO:0000313" key="3">
    <source>
        <dbReference type="EMBL" id="QCC46943.1"/>
    </source>
</evidence>
<gene>
    <name evidence="3" type="ORF">DV707_04255</name>
    <name evidence="4" type="ORF">SAMN04488133_0702</name>
</gene>
<sequence>MISAQNVLLTGGAGSIGRSLIPRLLDRNPSVLRILDNNEPGLARLKSQFDDDRCRFLAGDIRDKERLERAIEDIDIVIHTAAMKHVDVCEYNPFEAVKTNTLGLQNVVDAAIDSSVERVLFTSSDKAVSPANTMGTTKLLGEKLITAGNKHSGRSDLRLGSVRFGNVINSSQSVIPLFTEQIREGGPVTLTDERMTRFFLTYDDVFDLVQQAIERMRGGEVFVYKMPAIRIEDLAEAMIETIAPKYNYDPTDIDIKLIGRRPGETFHEEIMSDREATRVYENDSLYSILPETTEYLSYDSPKGFDEANSIVRSSENAEKLTKEEIVTLLERNGVGGDE</sequence>
<proteinExistence type="inferred from homology"/>
<dbReference type="SUPFAM" id="SSF51735">
    <property type="entry name" value="NAD(P)-binding Rossmann-fold domains"/>
    <property type="match status" value="1"/>
</dbReference>
<dbReference type="AlphaFoldDB" id="A0A1H5US13"/>
<name>A0A1H5US13_9EURY</name>
<dbReference type="RefSeq" id="WP_103990456.1">
    <property type="nucleotide sequence ID" value="NZ_CP031311.1"/>
</dbReference>
<evidence type="ECO:0000313" key="4">
    <source>
        <dbReference type="EMBL" id="SEF77806.1"/>
    </source>
</evidence>
<dbReference type="InterPro" id="IPR036291">
    <property type="entry name" value="NAD(P)-bd_dom_sf"/>
</dbReference>
<reference evidence="4 5" key="1">
    <citation type="submission" date="2016-10" db="EMBL/GenBank/DDBJ databases">
        <authorList>
            <person name="de Groot N.N."/>
        </authorList>
    </citation>
    <scope>NUCLEOTIDE SEQUENCE [LARGE SCALE GENOMIC DNA]</scope>
    <source>
        <strain evidence="4 5">CGMCC 1.10331</strain>
    </source>
</reference>
<keyword evidence="5" id="KW-1185">Reference proteome</keyword>
<dbReference type="PANTHER" id="PTHR43318:SF2">
    <property type="entry name" value="UDP-N-ACETYLGLUCOSAMINE 4,6-DEHYDRATASE (INVERTING)"/>
    <property type="match status" value="1"/>
</dbReference>
<dbReference type="KEGG" id="hlm:DV707_04255"/>
<evidence type="ECO:0000259" key="2">
    <source>
        <dbReference type="Pfam" id="PF02719"/>
    </source>
</evidence>
<dbReference type="InterPro" id="IPR051203">
    <property type="entry name" value="Polysaccharide_Synthase-Rel"/>
</dbReference>
<accession>A0A1H5US13</accession>
<dbReference type="OrthoDB" id="4907at2157"/>
<dbReference type="EMBL" id="CP031311">
    <property type="protein sequence ID" value="QCC46943.1"/>
    <property type="molecule type" value="Genomic_DNA"/>
</dbReference>
<feature type="domain" description="Polysaccharide biosynthesis protein CapD-like" evidence="2">
    <location>
        <begin position="7"/>
        <end position="288"/>
    </location>
</feature>
<evidence type="ECO:0000313" key="5">
    <source>
        <dbReference type="Proteomes" id="UP000236740"/>
    </source>
</evidence>
<dbReference type="InterPro" id="IPR003869">
    <property type="entry name" value="Polysac_CapD-like"/>
</dbReference>
<dbReference type="CDD" id="cd05237">
    <property type="entry name" value="UDP_invert_4-6DH_SDR_e"/>
    <property type="match status" value="1"/>
</dbReference>
<organism evidence="4 5">
    <name type="scientific">Halobellus limi</name>
    <dbReference type="NCBI Taxonomy" id="699433"/>
    <lineage>
        <taxon>Archaea</taxon>
        <taxon>Methanobacteriati</taxon>
        <taxon>Methanobacteriota</taxon>
        <taxon>Stenosarchaea group</taxon>
        <taxon>Halobacteria</taxon>
        <taxon>Halobacteriales</taxon>
        <taxon>Haloferacaceae</taxon>
        <taxon>Halobellus</taxon>
    </lineage>
</organism>
<evidence type="ECO:0000256" key="1">
    <source>
        <dbReference type="ARBA" id="ARBA00007430"/>
    </source>
</evidence>
<reference evidence="3 6" key="2">
    <citation type="journal article" date="2019" name="Nat. Commun.">
        <title>A new type of DNA phosphorothioation-based antiviral system in archaea.</title>
        <authorList>
            <person name="Xiong L."/>
            <person name="Liu S."/>
            <person name="Chen S."/>
            <person name="Xiao Y."/>
            <person name="Zhu B."/>
            <person name="Gao Y."/>
            <person name="Zhang Y."/>
            <person name="Chen B."/>
            <person name="Luo J."/>
            <person name="Deng Z."/>
            <person name="Chen X."/>
            <person name="Wang L."/>
            <person name="Chen S."/>
        </authorList>
    </citation>
    <scope>NUCLEOTIDE SEQUENCE [LARGE SCALE GENOMIC DNA]</scope>
    <source>
        <strain evidence="3 6">CGMCC 1.10331</strain>
    </source>
</reference>
<comment type="similarity">
    <text evidence="1">Belongs to the polysaccharide synthase family.</text>
</comment>
<protein>
    <submittedName>
        <fullName evidence="4">Polysaccharide biosynthesis protein</fullName>
    </submittedName>
    <submittedName>
        <fullName evidence="3">SDR family NAD(P)-dependent oxidoreductase</fullName>
    </submittedName>
</protein>
<dbReference type="EMBL" id="FNVN01000001">
    <property type="protein sequence ID" value="SEF77806.1"/>
    <property type="molecule type" value="Genomic_DNA"/>
</dbReference>
<dbReference type="GeneID" id="39857273"/>
<dbReference type="Gene3D" id="3.40.50.720">
    <property type="entry name" value="NAD(P)-binding Rossmann-like Domain"/>
    <property type="match status" value="1"/>
</dbReference>
<dbReference type="Proteomes" id="UP000296733">
    <property type="component" value="Chromosome"/>
</dbReference>
<dbReference type="Proteomes" id="UP000236740">
    <property type="component" value="Unassembled WGS sequence"/>
</dbReference>
<evidence type="ECO:0000313" key="6">
    <source>
        <dbReference type="Proteomes" id="UP000296733"/>
    </source>
</evidence>